<dbReference type="Pfam" id="PF04082">
    <property type="entry name" value="Fungal_trans"/>
    <property type="match status" value="1"/>
</dbReference>
<dbReference type="Proteomes" id="UP001610334">
    <property type="component" value="Unassembled WGS sequence"/>
</dbReference>
<dbReference type="PANTHER" id="PTHR46910">
    <property type="entry name" value="TRANSCRIPTION FACTOR PDR1"/>
    <property type="match status" value="1"/>
</dbReference>
<sequence length="670" mass="74108">MPPKDLSERRSLRASKRVTKAYINDLHERLATFQRRANHTTSRIPSPDHPIEQTCEGVYSMNPYGNQRIAGQLNLIATPATVDDTIVPPDNEPAISTPDGRAATAPLTNPLAFHITDWVPNPMGKPVFMGTSSTWAFGRRVLGMTHERLTGTSLVPNPDELLFDDLVYKLKWDGNKANACQNPFDVSSLPTADFAKYLINSVKFHCGQLFFLFEEDRFMAKFATFQKNPTAEARASPLWFCHYLLLLAFGKSFVVQSARSKTPPGAEHFVQAMQCMPDFAFYIGEPVESIQVLCCAALYLQCVHSRAPAYRMIGTALRLALEHGMYTEMHGICLDKPYVQRCSLIWWTVYVLERRMSSLLGVPMGISEDSVSATFTPMSSHIHGPNVLEMHVMLCRILAKIDLTVYGTEGKLDSRYLSATQSVLRDIATVTEQLNGAFELYINGTMGSISRISAHLHILEHQCIILTVRPLLYIFLQSKLGQSDPALLDWLQSGTVKSLLQICVESARQILRILCTLQEQGLLETFLPFDIDAAYTSILPLLIAAAIDPSLLPDHSPWSQRAYAVLGDMHTRGNLSAGLMKCELQRLDEELAQLLSMPLSTTTTALSGPGPDRSLETDPLLASGGSSEQLDFGVETGFGAHFELSPGQLIELANSLDLNSLAWPLDGFGV</sequence>
<evidence type="ECO:0000313" key="4">
    <source>
        <dbReference type="Proteomes" id="UP001610334"/>
    </source>
</evidence>
<dbReference type="InterPro" id="IPR007219">
    <property type="entry name" value="XnlR_reg_dom"/>
</dbReference>
<name>A0ABR4HA64_9EURO</name>
<accession>A0ABR4HA64</accession>
<feature type="domain" description="Xylanolytic transcriptional activator regulatory" evidence="2">
    <location>
        <begin position="309"/>
        <end position="382"/>
    </location>
</feature>
<keyword evidence="4" id="KW-1185">Reference proteome</keyword>
<dbReference type="InterPro" id="IPR050987">
    <property type="entry name" value="AtrR-like"/>
</dbReference>
<reference evidence="3 4" key="1">
    <citation type="submission" date="2024-07" db="EMBL/GenBank/DDBJ databases">
        <title>Section-level genome sequencing and comparative genomics of Aspergillus sections Usti and Cavernicolus.</title>
        <authorList>
            <consortium name="Lawrence Berkeley National Laboratory"/>
            <person name="Nybo J.L."/>
            <person name="Vesth T.C."/>
            <person name="Theobald S."/>
            <person name="Frisvad J.C."/>
            <person name="Larsen T.O."/>
            <person name="Kjaerboelling I."/>
            <person name="Rothschild-Mancinelli K."/>
            <person name="Lyhne E.K."/>
            <person name="Kogle M.E."/>
            <person name="Barry K."/>
            <person name="Clum A."/>
            <person name="Na H."/>
            <person name="Ledsgaard L."/>
            <person name="Lin J."/>
            <person name="Lipzen A."/>
            <person name="Kuo A."/>
            <person name="Riley R."/>
            <person name="Mondo S."/>
            <person name="Labutti K."/>
            <person name="Haridas S."/>
            <person name="Pangalinan J."/>
            <person name="Salamov A.A."/>
            <person name="Simmons B.A."/>
            <person name="Magnuson J.K."/>
            <person name="Chen J."/>
            <person name="Drula E."/>
            <person name="Henrissat B."/>
            <person name="Wiebenga A."/>
            <person name="Lubbers R.J."/>
            <person name="Gomes A.C."/>
            <person name="Makela M.R."/>
            <person name="Stajich J."/>
            <person name="Grigoriev I.V."/>
            <person name="Mortensen U.H."/>
            <person name="De Vries R.P."/>
            <person name="Baker S.E."/>
            <person name="Andersen M.R."/>
        </authorList>
    </citation>
    <scope>NUCLEOTIDE SEQUENCE [LARGE SCALE GENOMIC DNA]</scope>
    <source>
        <strain evidence="3 4">CBS 588.65</strain>
    </source>
</reference>
<evidence type="ECO:0000313" key="3">
    <source>
        <dbReference type="EMBL" id="KAL2812321.1"/>
    </source>
</evidence>
<dbReference type="EMBL" id="JBFXLT010000049">
    <property type="protein sequence ID" value="KAL2812321.1"/>
    <property type="molecule type" value="Genomic_DNA"/>
</dbReference>
<comment type="caution">
    <text evidence="3">The sequence shown here is derived from an EMBL/GenBank/DDBJ whole genome shotgun (WGS) entry which is preliminary data.</text>
</comment>
<evidence type="ECO:0000259" key="2">
    <source>
        <dbReference type="SMART" id="SM00906"/>
    </source>
</evidence>
<dbReference type="PANTHER" id="PTHR46910:SF32">
    <property type="entry name" value="TRANSCRIPTION FACTOR DOMAIN-CONTAINING PROTEIN-RELATED"/>
    <property type="match status" value="1"/>
</dbReference>
<dbReference type="SMART" id="SM00906">
    <property type="entry name" value="Fungal_trans"/>
    <property type="match status" value="1"/>
</dbReference>
<gene>
    <name evidence="3" type="ORF">BJX63DRAFT_432765</name>
</gene>
<organism evidence="3 4">
    <name type="scientific">Aspergillus granulosus</name>
    <dbReference type="NCBI Taxonomy" id="176169"/>
    <lineage>
        <taxon>Eukaryota</taxon>
        <taxon>Fungi</taxon>
        <taxon>Dikarya</taxon>
        <taxon>Ascomycota</taxon>
        <taxon>Pezizomycotina</taxon>
        <taxon>Eurotiomycetes</taxon>
        <taxon>Eurotiomycetidae</taxon>
        <taxon>Eurotiales</taxon>
        <taxon>Aspergillaceae</taxon>
        <taxon>Aspergillus</taxon>
        <taxon>Aspergillus subgen. Nidulantes</taxon>
    </lineage>
</organism>
<protein>
    <recommendedName>
        <fullName evidence="2">Xylanolytic transcriptional activator regulatory domain-containing protein</fullName>
    </recommendedName>
</protein>
<dbReference type="CDD" id="cd12148">
    <property type="entry name" value="fungal_TF_MHR"/>
    <property type="match status" value="1"/>
</dbReference>
<keyword evidence="1" id="KW-0539">Nucleus</keyword>
<evidence type="ECO:0000256" key="1">
    <source>
        <dbReference type="ARBA" id="ARBA00023242"/>
    </source>
</evidence>
<proteinExistence type="predicted"/>